<evidence type="ECO:0000256" key="10">
    <source>
        <dbReference type="ARBA" id="ARBA00022990"/>
    </source>
</evidence>
<dbReference type="EMBL" id="VSWD01000011">
    <property type="protein sequence ID" value="KAK3088484.1"/>
    <property type="molecule type" value="Genomic_DNA"/>
</dbReference>
<gene>
    <name evidence="14" type="ORF">FSP39_019747</name>
</gene>
<dbReference type="InterPro" id="IPR021625">
    <property type="entry name" value="PI31_Prot_N"/>
</dbReference>
<comment type="subcellular location">
    <subcellularLocation>
        <location evidence="2">Cytoplasm</location>
    </subcellularLocation>
    <subcellularLocation>
        <location evidence="1">Endoplasmic reticulum</location>
    </subcellularLocation>
</comment>
<evidence type="ECO:0000256" key="6">
    <source>
        <dbReference type="ARBA" id="ARBA00022490"/>
    </source>
</evidence>
<evidence type="ECO:0000256" key="1">
    <source>
        <dbReference type="ARBA" id="ARBA00004240"/>
    </source>
</evidence>
<evidence type="ECO:0000256" key="8">
    <source>
        <dbReference type="ARBA" id="ARBA00022824"/>
    </source>
</evidence>
<name>A0AA89BZJ9_PINIB</name>
<keyword evidence="6" id="KW-0963">Cytoplasm</keyword>
<dbReference type="FunFam" id="3.40.1000.30:FF:000002">
    <property type="entry name" value="Proteasome inhibitor PI31 subunit"/>
    <property type="match status" value="1"/>
</dbReference>
<dbReference type="AlphaFoldDB" id="A0AA89BZJ9"/>
<keyword evidence="10" id="KW-0007">Acetylation</keyword>
<evidence type="ECO:0000259" key="13">
    <source>
        <dbReference type="Pfam" id="PF11566"/>
    </source>
</evidence>
<evidence type="ECO:0000256" key="2">
    <source>
        <dbReference type="ARBA" id="ARBA00004496"/>
    </source>
</evidence>
<keyword evidence="5" id="KW-0488">Methylation</keyword>
<keyword evidence="15" id="KW-1185">Reference proteome</keyword>
<dbReference type="Gene3D" id="3.40.1000.30">
    <property type="match status" value="1"/>
</dbReference>
<keyword evidence="8" id="KW-0256">Endoplasmic reticulum</keyword>
<dbReference type="GO" id="GO:0000502">
    <property type="term" value="C:proteasome complex"/>
    <property type="evidence" value="ECO:0007669"/>
    <property type="project" value="UniProtKB-KW"/>
</dbReference>
<evidence type="ECO:0000256" key="12">
    <source>
        <dbReference type="SAM" id="MobiDB-lite"/>
    </source>
</evidence>
<feature type="compositionally biased region" description="Polar residues" evidence="12">
    <location>
        <begin position="153"/>
        <end position="164"/>
    </location>
</feature>
<reference evidence="14" key="1">
    <citation type="submission" date="2019-08" db="EMBL/GenBank/DDBJ databases">
        <title>The improved chromosome-level genome for the pearl oyster Pinctada fucata martensii using PacBio sequencing and Hi-C.</title>
        <authorList>
            <person name="Zheng Z."/>
        </authorList>
    </citation>
    <scope>NUCLEOTIDE SEQUENCE</scope>
    <source>
        <strain evidence="14">ZZ-2019</strain>
        <tissue evidence="14">Adductor muscle</tissue>
    </source>
</reference>
<comment type="function">
    <text evidence="11">Plays an important role in control of proteasome function. Inhibits the hydrolysis of protein and peptide substrates by the 20S proteasome. Also inhibits the activation of the proteasome by the proteasome regulatory proteins PA700 and PA28.</text>
</comment>
<dbReference type="Pfam" id="PF11566">
    <property type="entry name" value="PI31_Prot_N"/>
    <property type="match status" value="1"/>
</dbReference>
<dbReference type="GO" id="GO:0070628">
    <property type="term" value="F:proteasome binding"/>
    <property type="evidence" value="ECO:0007669"/>
    <property type="project" value="InterPro"/>
</dbReference>
<organism evidence="14 15">
    <name type="scientific">Pinctada imbricata</name>
    <name type="common">Atlantic pearl-oyster</name>
    <name type="synonym">Pinctada martensii</name>
    <dbReference type="NCBI Taxonomy" id="66713"/>
    <lineage>
        <taxon>Eukaryota</taxon>
        <taxon>Metazoa</taxon>
        <taxon>Spiralia</taxon>
        <taxon>Lophotrochozoa</taxon>
        <taxon>Mollusca</taxon>
        <taxon>Bivalvia</taxon>
        <taxon>Autobranchia</taxon>
        <taxon>Pteriomorphia</taxon>
        <taxon>Pterioida</taxon>
        <taxon>Pterioidea</taxon>
        <taxon>Pteriidae</taxon>
        <taxon>Pinctada</taxon>
    </lineage>
</organism>
<evidence type="ECO:0000313" key="15">
    <source>
        <dbReference type="Proteomes" id="UP001186944"/>
    </source>
</evidence>
<dbReference type="GO" id="GO:0043161">
    <property type="term" value="P:proteasome-mediated ubiquitin-dependent protein catabolic process"/>
    <property type="evidence" value="ECO:0007669"/>
    <property type="project" value="InterPro"/>
</dbReference>
<comment type="similarity">
    <text evidence="3">Belongs to the proteasome inhibitor PI31 family.</text>
</comment>
<proteinExistence type="inferred from homology"/>
<evidence type="ECO:0000313" key="14">
    <source>
        <dbReference type="EMBL" id="KAK3088484.1"/>
    </source>
</evidence>
<accession>A0AA89BZJ9</accession>
<keyword evidence="9" id="KW-0647">Proteasome</keyword>
<dbReference type="InterPro" id="IPR045128">
    <property type="entry name" value="PI31-like"/>
</dbReference>
<dbReference type="Proteomes" id="UP001186944">
    <property type="component" value="Unassembled WGS sequence"/>
</dbReference>
<evidence type="ECO:0000256" key="11">
    <source>
        <dbReference type="ARBA" id="ARBA00024805"/>
    </source>
</evidence>
<evidence type="ECO:0000256" key="7">
    <source>
        <dbReference type="ARBA" id="ARBA00022553"/>
    </source>
</evidence>
<dbReference type="GO" id="GO:0004866">
    <property type="term" value="F:endopeptidase inhibitor activity"/>
    <property type="evidence" value="ECO:0007669"/>
    <property type="project" value="InterPro"/>
</dbReference>
<dbReference type="GO" id="GO:0005783">
    <property type="term" value="C:endoplasmic reticulum"/>
    <property type="evidence" value="ECO:0007669"/>
    <property type="project" value="UniProtKB-SubCell"/>
</dbReference>
<sequence length="275" mass="30420">MECPGLELLFHSVQNKLKSQQDALMTVFHWNLVSNGFKCLGTGEEAPKNATEKPTEMLPNGWNSAADLYTLRYRRSKNPPTTYIFKVICMDGDLLLHLMESGTEKVSSTSVRTSDYTNEDLSTFESAFKDIENLCKKFKKEIIDELVHEPKAGSSQGQKTSPRQSRSRPDEDDPLRVPPRHSQRPPPEWTDPDDPFAIGRGDLDPFARGRGGGMLFDPMRSGPRRGPDPSAGLPRRLPPGAVPPGARFDPFGPPGTGAGPDSDHLPPPGYDDMFM</sequence>
<dbReference type="PANTHER" id="PTHR13266:SF1">
    <property type="entry name" value="PROTEASOME INHIBITOR PI31 SUBUNIT"/>
    <property type="match status" value="1"/>
</dbReference>
<comment type="caution">
    <text evidence="14">The sequence shown here is derived from an EMBL/GenBank/DDBJ whole genome shotgun (WGS) entry which is preliminary data.</text>
</comment>
<evidence type="ECO:0000256" key="3">
    <source>
        <dbReference type="ARBA" id="ARBA00006405"/>
    </source>
</evidence>
<feature type="region of interest" description="Disordered" evidence="12">
    <location>
        <begin position="148"/>
        <end position="275"/>
    </location>
</feature>
<keyword evidence="7" id="KW-0597">Phosphoprotein</keyword>
<evidence type="ECO:0000256" key="4">
    <source>
        <dbReference type="ARBA" id="ARBA00015575"/>
    </source>
</evidence>
<protein>
    <recommendedName>
        <fullName evidence="4">Proteasome inhibitor PI31 subunit</fullName>
    </recommendedName>
</protein>
<feature type="domain" description="PI31 proteasome regulator N-terminal" evidence="13">
    <location>
        <begin position="14"/>
        <end position="149"/>
    </location>
</feature>
<dbReference type="PANTHER" id="PTHR13266">
    <property type="entry name" value="PROTEASOME INHIBITOR"/>
    <property type="match status" value="1"/>
</dbReference>
<evidence type="ECO:0000256" key="9">
    <source>
        <dbReference type="ARBA" id="ARBA00022942"/>
    </source>
</evidence>
<evidence type="ECO:0000256" key="5">
    <source>
        <dbReference type="ARBA" id="ARBA00022481"/>
    </source>
</evidence>